<feature type="compositionally biased region" description="Polar residues" evidence="1">
    <location>
        <begin position="34"/>
        <end position="44"/>
    </location>
</feature>
<evidence type="ECO:0000313" key="4">
    <source>
        <dbReference type="Proteomes" id="UP000694255"/>
    </source>
</evidence>
<dbReference type="EMBL" id="JAGSYN010000075">
    <property type="protein sequence ID" value="KAG7664541.1"/>
    <property type="molecule type" value="Genomic_DNA"/>
</dbReference>
<gene>
    <name evidence="3" type="ORF">J8A68_001928</name>
</gene>
<dbReference type="GeneID" id="73468729"/>
<organism evidence="3 4">
    <name type="scientific">[Candida] subhashii</name>
    <dbReference type="NCBI Taxonomy" id="561895"/>
    <lineage>
        <taxon>Eukaryota</taxon>
        <taxon>Fungi</taxon>
        <taxon>Dikarya</taxon>
        <taxon>Ascomycota</taxon>
        <taxon>Saccharomycotina</taxon>
        <taxon>Pichiomycetes</taxon>
        <taxon>Debaryomycetaceae</taxon>
        <taxon>Spathaspora</taxon>
    </lineage>
</organism>
<feature type="transmembrane region" description="Helical" evidence="2">
    <location>
        <begin position="242"/>
        <end position="262"/>
    </location>
</feature>
<reference evidence="3 4" key="1">
    <citation type="journal article" date="2021" name="DNA Res.">
        <title>Genome analysis of Candida subhashii reveals its hybrid nature and dual mitochondrial genome conformations.</title>
        <authorList>
            <person name="Mixao V."/>
            <person name="Hegedusova E."/>
            <person name="Saus E."/>
            <person name="Pryszcz L.P."/>
            <person name="Cillingova A."/>
            <person name="Nosek J."/>
            <person name="Gabaldon T."/>
        </authorList>
    </citation>
    <scope>NUCLEOTIDE SEQUENCE [LARGE SCALE GENOMIC DNA]</scope>
    <source>
        <strain evidence="3 4">CBS 10753</strain>
    </source>
</reference>
<evidence type="ECO:0000313" key="3">
    <source>
        <dbReference type="EMBL" id="KAG7664541.1"/>
    </source>
</evidence>
<name>A0A8J5QPY3_9ASCO</name>
<evidence type="ECO:0000256" key="2">
    <source>
        <dbReference type="SAM" id="Phobius"/>
    </source>
</evidence>
<evidence type="ECO:0000256" key="1">
    <source>
        <dbReference type="SAM" id="MobiDB-lite"/>
    </source>
</evidence>
<dbReference type="OrthoDB" id="4019110at2759"/>
<dbReference type="AlphaFoldDB" id="A0A8J5QPY3"/>
<feature type="region of interest" description="Disordered" evidence="1">
    <location>
        <begin position="25"/>
        <end position="44"/>
    </location>
</feature>
<feature type="transmembrane region" description="Helical" evidence="2">
    <location>
        <begin position="211"/>
        <end position="230"/>
    </location>
</feature>
<keyword evidence="4" id="KW-1185">Reference proteome</keyword>
<protein>
    <submittedName>
        <fullName evidence="3">Uncharacterized protein</fullName>
    </submittedName>
</protein>
<proteinExistence type="predicted"/>
<comment type="caution">
    <text evidence="3">The sequence shown here is derived from an EMBL/GenBank/DDBJ whole genome shotgun (WGS) entry which is preliminary data.</text>
</comment>
<dbReference type="Proteomes" id="UP000694255">
    <property type="component" value="Unassembled WGS sequence"/>
</dbReference>
<keyword evidence="2" id="KW-1133">Transmembrane helix</keyword>
<accession>A0A8J5QPY3</accession>
<feature type="transmembrane region" description="Helical" evidence="2">
    <location>
        <begin position="315"/>
        <end position="336"/>
    </location>
</feature>
<keyword evidence="2" id="KW-0812">Transmembrane</keyword>
<feature type="transmembrane region" description="Helical" evidence="2">
    <location>
        <begin position="274"/>
        <end position="295"/>
    </location>
</feature>
<keyword evidence="2" id="KW-0472">Membrane</keyword>
<sequence>MPVFRPYGGEDLRLVSDLSRFDYEQGHPQKIRSRNATPTDPSSKITVNTIIPLYSTKIEDGNEYNALPDKDLPPEPQPGMHPYKMMKVHYTPPPTIANKPSIPQIQVQKVRQPKMISVGVQVTPKTQDPTPKSPTQIVTVPKDGIISNELPAMLQPTDVLGGSTRSSISSRQKQLEHDLIKNVMNRPLLKIKADRFGPDWEDKYIVISTNFFLYLLEVSSSIIEIVIASILLDQDYFISKNIYRYFIADGVLTLIIALMLICRLLDFEKRNGSFYCLAATIMKFVSFILIISTVFPQASYPTREDWHLRRTVGAFIIISTFLWVMNLIMFLTTLYISRLNLLEDLNFDYSTKGLSDEFNKPKKDRKKSEPKAEEQLQEFFLNENGEMYALTEDWEKEQYKTHNKILVYTF</sequence>
<dbReference type="RefSeq" id="XP_049264773.1">
    <property type="nucleotide sequence ID" value="XM_049405624.1"/>
</dbReference>